<dbReference type="InterPro" id="IPR001387">
    <property type="entry name" value="Cro/C1-type_HTH"/>
</dbReference>
<evidence type="ECO:0000313" key="2">
    <source>
        <dbReference type="EMBL" id="SFL09667.1"/>
    </source>
</evidence>
<dbReference type="Proteomes" id="UP000199006">
    <property type="component" value="Unassembled WGS sequence"/>
</dbReference>
<dbReference type="STRING" id="29563.SAMN02983006_00170"/>
<dbReference type="PROSITE" id="PS50943">
    <property type="entry name" value="HTH_CROC1"/>
    <property type="match status" value="1"/>
</dbReference>
<dbReference type="RefSeq" id="WP_089858184.1">
    <property type="nucleotide sequence ID" value="NZ_FOTI01000001.1"/>
</dbReference>
<protein>
    <submittedName>
        <fullName evidence="2">MazG nucleotide pyrophosphohydrolase domain-containing protein</fullName>
    </submittedName>
</protein>
<keyword evidence="2" id="KW-0378">Hydrolase</keyword>
<gene>
    <name evidence="2" type="ORF">SAMN02983006_00170</name>
</gene>
<dbReference type="InterPro" id="IPR010982">
    <property type="entry name" value="Lambda_DNA-bd_dom_sf"/>
</dbReference>
<dbReference type="GO" id="GO:0016787">
    <property type="term" value="F:hydrolase activity"/>
    <property type="evidence" value="ECO:0007669"/>
    <property type="project" value="UniProtKB-KW"/>
</dbReference>
<dbReference type="Gene3D" id="1.10.260.40">
    <property type="entry name" value="lambda repressor-like DNA-binding domains"/>
    <property type="match status" value="1"/>
</dbReference>
<dbReference type="SUPFAM" id="SSF47413">
    <property type="entry name" value="lambda repressor-like DNA-binding domains"/>
    <property type="match status" value="1"/>
</dbReference>
<keyword evidence="3" id="KW-1185">Reference proteome</keyword>
<organism evidence="2 3">
    <name type="scientific">Halanaerobium salsuginis</name>
    <dbReference type="NCBI Taxonomy" id="29563"/>
    <lineage>
        <taxon>Bacteria</taxon>
        <taxon>Bacillati</taxon>
        <taxon>Bacillota</taxon>
        <taxon>Clostridia</taxon>
        <taxon>Halanaerobiales</taxon>
        <taxon>Halanaerobiaceae</taxon>
        <taxon>Halanaerobium</taxon>
    </lineage>
</organism>
<reference evidence="2 3" key="1">
    <citation type="submission" date="2016-10" db="EMBL/GenBank/DDBJ databases">
        <authorList>
            <person name="de Groot N.N."/>
        </authorList>
    </citation>
    <scope>NUCLEOTIDE SEQUENCE [LARGE SCALE GENOMIC DNA]</scope>
    <source>
        <strain evidence="2 3">ATCC 51327</strain>
    </source>
</reference>
<accession>A0A1I4EYL0</accession>
<name>A0A1I4EYL0_9FIRM</name>
<feature type="domain" description="HTH cro/C1-type" evidence="1">
    <location>
        <begin position="8"/>
        <end position="46"/>
    </location>
</feature>
<evidence type="ECO:0000259" key="1">
    <source>
        <dbReference type="PROSITE" id="PS50943"/>
    </source>
</evidence>
<dbReference type="EMBL" id="FOTI01000001">
    <property type="protein sequence ID" value="SFL09667.1"/>
    <property type="molecule type" value="Genomic_DNA"/>
</dbReference>
<dbReference type="OrthoDB" id="2969743at2"/>
<dbReference type="AlphaFoldDB" id="A0A1I4EYL0"/>
<sequence>MNIIGEAIREELKREGLTQEKASNELGVDRTALSKYINGHLNVPSDIKNKLINDTNSARLLLAFNGSTFRCVDLDGVKKDFYTSSNKLIEELEEIIESIKKVQKFFHNAESIEDLNDKQVEKFEKMMEEVGDGFFACITIDSICSDMGADLKKRNLRCLIKYHERGYLSDSIFKEALQRNGLSQDFIDKYEDANDLREAL</sequence>
<dbReference type="CDD" id="cd00093">
    <property type="entry name" value="HTH_XRE"/>
    <property type="match status" value="1"/>
</dbReference>
<dbReference type="GO" id="GO:0003677">
    <property type="term" value="F:DNA binding"/>
    <property type="evidence" value="ECO:0007669"/>
    <property type="project" value="InterPro"/>
</dbReference>
<evidence type="ECO:0000313" key="3">
    <source>
        <dbReference type="Proteomes" id="UP000199006"/>
    </source>
</evidence>
<dbReference type="Pfam" id="PF01381">
    <property type="entry name" value="HTH_3"/>
    <property type="match status" value="1"/>
</dbReference>
<proteinExistence type="predicted"/>